<reference evidence="1 2" key="1">
    <citation type="journal article" date="2016" name="Nat. Commun.">
        <title>Ectomycorrhizal ecology is imprinted in the genome of the dominant symbiotic fungus Cenococcum geophilum.</title>
        <authorList>
            <consortium name="DOE Joint Genome Institute"/>
            <person name="Peter M."/>
            <person name="Kohler A."/>
            <person name="Ohm R.A."/>
            <person name="Kuo A."/>
            <person name="Krutzmann J."/>
            <person name="Morin E."/>
            <person name="Arend M."/>
            <person name="Barry K.W."/>
            <person name="Binder M."/>
            <person name="Choi C."/>
            <person name="Clum A."/>
            <person name="Copeland A."/>
            <person name="Grisel N."/>
            <person name="Haridas S."/>
            <person name="Kipfer T."/>
            <person name="LaButti K."/>
            <person name="Lindquist E."/>
            <person name="Lipzen A."/>
            <person name="Maire R."/>
            <person name="Meier B."/>
            <person name="Mihaltcheva S."/>
            <person name="Molinier V."/>
            <person name="Murat C."/>
            <person name="Poggeler S."/>
            <person name="Quandt C.A."/>
            <person name="Sperisen C."/>
            <person name="Tritt A."/>
            <person name="Tisserant E."/>
            <person name="Crous P.W."/>
            <person name="Henrissat B."/>
            <person name="Nehls U."/>
            <person name="Egli S."/>
            <person name="Spatafora J.W."/>
            <person name="Grigoriev I.V."/>
            <person name="Martin F.M."/>
        </authorList>
    </citation>
    <scope>NUCLEOTIDE SEQUENCE [LARGE SCALE GENOMIC DNA]</scope>
    <source>
        <strain evidence="1 2">CBS 459.81</strain>
    </source>
</reference>
<organism evidence="1 2">
    <name type="scientific">Lepidopterella palustris CBS 459.81</name>
    <dbReference type="NCBI Taxonomy" id="1314670"/>
    <lineage>
        <taxon>Eukaryota</taxon>
        <taxon>Fungi</taxon>
        <taxon>Dikarya</taxon>
        <taxon>Ascomycota</taxon>
        <taxon>Pezizomycotina</taxon>
        <taxon>Dothideomycetes</taxon>
        <taxon>Pleosporomycetidae</taxon>
        <taxon>Mytilinidiales</taxon>
        <taxon>Argynnaceae</taxon>
        <taxon>Lepidopterella</taxon>
    </lineage>
</organism>
<dbReference type="EMBL" id="KV744845">
    <property type="protein sequence ID" value="OCK84104.1"/>
    <property type="molecule type" value="Genomic_DNA"/>
</dbReference>
<sequence>MPQTNAESRIQGIRDTLLSLFPSCAQPDSNSLLPVTQAGDWGWWIARTINRLYPTFCRAHPTTT</sequence>
<evidence type="ECO:0000313" key="2">
    <source>
        <dbReference type="Proteomes" id="UP000250266"/>
    </source>
</evidence>
<protein>
    <submittedName>
        <fullName evidence="1">Uncharacterized protein</fullName>
    </submittedName>
</protein>
<evidence type="ECO:0000313" key="1">
    <source>
        <dbReference type="EMBL" id="OCK84104.1"/>
    </source>
</evidence>
<dbReference type="AlphaFoldDB" id="A0A8E2JIU5"/>
<gene>
    <name evidence="1" type="ORF">K432DRAFT_378939</name>
</gene>
<proteinExistence type="predicted"/>
<name>A0A8E2JIU5_9PEZI</name>
<keyword evidence="2" id="KW-1185">Reference proteome</keyword>
<dbReference type="Proteomes" id="UP000250266">
    <property type="component" value="Unassembled WGS sequence"/>
</dbReference>
<accession>A0A8E2JIU5</accession>